<feature type="region of interest" description="Disordered" evidence="1">
    <location>
        <begin position="1"/>
        <end position="24"/>
    </location>
</feature>
<evidence type="ECO:0000313" key="3">
    <source>
        <dbReference type="EMBL" id="NKY27005.1"/>
    </source>
</evidence>
<dbReference type="EMBL" id="JAAXOS010000005">
    <property type="protein sequence ID" value="NKY27005.1"/>
    <property type="molecule type" value="Genomic_DNA"/>
</dbReference>
<sequence>MHPSPGSNNHPNTNNQVNMANNGGSVFANNGGRQRISINHGSRRRLWTWYLLAGMLLLDVAYFFYGQSAYTGNAGNSGDLSRALIFFTLFVGTVALLRVCLRDLFGRR</sequence>
<reference evidence="3 4" key="1">
    <citation type="submission" date="2020-04" db="EMBL/GenBank/DDBJ databases">
        <title>MicrobeNet Type strains.</title>
        <authorList>
            <person name="Nicholson A.C."/>
        </authorList>
    </citation>
    <scope>NUCLEOTIDE SEQUENCE [LARGE SCALE GENOMIC DNA]</scope>
    <source>
        <strain evidence="3 4">DSM 44956</strain>
    </source>
</reference>
<evidence type="ECO:0000256" key="1">
    <source>
        <dbReference type="SAM" id="MobiDB-lite"/>
    </source>
</evidence>
<feature type="transmembrane region" description="Helical" evidence="2">
    <location>
        <begin position="80"/>
        <end position="101"/>
    </location>
</feature>
<accession>A0A7X6L3B4</accession>
<gene>
    <name evidence="3" type="ORF">HGB38_12345</name>
</gene>
<protein>
    <submittedName>
        <fullName evidence="3">Uncharacterized protein</fullName>
    </submittedName>
</protein>
<dbReference type="RefSeq" id="WP_157113950.1">
    <property type="nucleotide sequence ID" value="NZ_JAAXOS010000005.1"/>
</dbReference>
<dbReference type="Proteomes" id="UP000540698">
    <property type="component" value="Unassembled WGS sequence"/>
</dbReference>
<keyword evidence="2" id="KW-0812">Transmembrane</keyword>
<dbReference type="AlphaFoldDB" id="A0A7X6L3B4"/>
<organism evidence="3 4">
    <name type="scientific">Nocardia gamkensis</name>
    <dbReference type="NCBI Taxonomy" id="352869"/>
    <lineage>
        <taxon>Bacteria</taxon>
        <taxon>Bacillati</taxon>
        <taxon>Actinomycetota</taxon>
        <taxon>Actinomycetes</taxon>
        <taxon>Mycobacteriales</taxon>
        <taxon>Nocardiaceae</taxon>
        <taxon>Nocardia</taxon>
    </lineage>
</organism>
<proteinExistence type="predicted"/>
<evidence type="ECO:0000256" key="2">
    <source>
        <dbReference type="SAM" id="Phobius"/>
    </source>
</evidence>
<keyword evidence="2" id="KW-0472">Membrane</keyword>
<comment type="caution">
    <text evidence="3">The sequence shown here is derived from an EMBL/GenBank/DDBJ whole genome shotgun (WGS) entry which is preliminary data.</text>
</comment>
<name>A0A7X6L3B4_9NOCA</name>
<keyword evidence="4" id="KW-1185">Reference proteome</keyword>
<evidence type="ECO:0000313" key="4">
    <source>
        <dbReference type="Proteomes" id="UP000540698"/>
    </source>
</evidence>
<keyword evidence="2" id="KW-1133">Transmembrane helix</keyword>
<feature type="transmembrane region" description="Helical" evidence="2">
    <location>
        <begin position="46"/>
        <end position="65"/>
    </location>
</feature>